<evidence type="ECO:0000313" key="2">
    <source>
        <dbReference type="Proteomes" id="UP000077069"/>
    </source>
</evidence>
<name>A0A177C453_9PLEO</name>
<gene>
    <name evidence="1" type="ORF">CC84DRAFT_1167310</name>
</gene>
<dbReference type="GeneID" id="28762636"/>
<dbReference type="InParanoid" id="A0A177C453"/>
<dbReference type="Proteomes" id="UP000077069">
    <property type="component" value="Unassembled WGS sequence"/>
</dbReference>
<dbReference type="RefSeq" id="XP_018032551.1">
    <property type="nucleotide sequence ID" value="XM_018179150.1"/>
</dbReference>
<reference evidence="1 2" key="1">
    <citation type="submission" date="2016-05" db="EMBL/GenBank/DDBJ databases">
        <title>Comparative analysis of secretome profiles of manganese(II)-oxidizing ascomycete fungi.</title>
        <authorList>
            <consortium name="DOE Joint Genome Institute"/>
            <person name="Zeiner C.A."/>
            <person name="Purvine S.O."/>
            <person name="Zink E.M."/>
            <person name="Wu S."/>
            <person name="Pasa-Tolic L."/>
            <person name="Chaput D.L."/>
            <person name="Haridas S."/>
            <person name="Grigoriev I.V."/>
            <person name="Santelli C.M."/>
            <person name="Hansel C.M."/>
        </authorList>
    </citation>
    <scope>NUCLEOTIDE SEQUENCE [LARGE SCALE GENOMIC DNA]</scope>
    <source>
        <strain evidence="1 2">AP3s5-JAC2a</strain>
    </source>
</reference>
<sequence>MNEVIALFRISTAAMHFYEQGPGIGAFKLVVDGRAGRGIIPVHAKADALLLSYTNSPVLTDLVS</sequence>
<keyword evidence="2" id="KW-1185">Reference proteome</keyword>
<proteinExistence type="predicted"/>
<accession>A0A177C453</accession>
<protein>
    <submittedName>
        <fullName evidence="1">Uncharacterized protein</fullName>
    </submittedName>
</protein>
<organism evidence="1 2">
    <name type="scientific">Paraphaeosphaeria sporulosa</name>
    <dbReference type="NCBI Taxonomy" id="1460663"/>
    <lineage>
        <taxon>Eukaryota</taxon>
        <taxon>Fungi</taxon>
        <taxon>Dikarya</taxon>
        <taxon>Ascomycota</taxon>
        <taxon>Pezizomycotina</taxon>
        <taxon>Dothideomycetes</taxon>
        <taxon>Pleosporomycetidae</taxon>
        <taxon>Pleosporales</taxon>
        <taxon>Massarineae</taxon>
        <taxon>Didymosphaeriaceae</taxon>
        <taxon>Paraphaeosphaeria</taxon>
    </lineage>
</organism>
<dbReference type="EMBL" id="KV441556">
    <property type="protein sequence ID" value="OAG02186.1"/>
    <property type="molecule type" value="Genomic_DNA"/>
</dbReference>
<evidence type="ECO:0000313" key="1">
    <source>
        <dbReference type="EMBL" id="OAG02186.1"/>
    </source>
</evidence>
<dbReference type="AlphaFoldDB" id="A0A177C453"/>